<dbReference type="GeneID" id="20641919"/>
<evidence type="ECO:0008006" key="5">
    <source>
        <dbReference type="Google" id="ProtNLM"/>
    </source>
</evidence>
<dbReference type="SMR" id="G4ZHI6"/>
<evidence type="ECO:0000256" key="2">
    <source>
        <dbReference type="SAM" id="MobiDB-lite"/>
    </source>
</evidence>
<reference evidence="3 4" key="1">
    <citation type="journal article" date="2006" name="Science">
        <title>Phytophthora genome sequences uncover evolutionary origins and mechanisms of pathogenesis.</title>
        <authorList>
            <person name="Tyler B.M."/>
            <person name="Tripathy S."/>
            <person name="Zhang X."/>
            <person name="Dehal P."/>
            <person name="Jiang R.H."/>
            <person name="Aerts A."/>
            <person name="Arredondo F.D."/>
            <person name="Baxter L."/>
            <person name="Bensasson D."/>
            <person name="Beynon J.L."/>
            <person name="Chapman J."/>
            <person name="Damasceno C.M."/>
            <person name="Dorrance A.E."/>
            <person name="Dou D."/>
            <person name="Dickerman A.W."/>
            <person name="Dubchak I.L."/>
            <person name="Garbelotto M."/>
            <person name="Gijzen M."/>
            <person name="Gordon S.G."/>
            <person name="Govers F."/>
            <person name="Grunwald N.J."/>
            <person name="Huang W."/>
            <person name="Ivors K.L."/>
            <person name="Jones R.W."/>
            <person name="Kamoun S."/>
            <person name="Krampis K."/>
            <person name="Lamour K.H."/>
            <person name="Lee M.K."/>
            <person name="McDonald W.H."/>
            <person name="Medina M."/>
            <person name="Meijer H.J."/>
            <person name="Nordberg E.K."/>
            <person name="Maclean D.J."/>
            <person name="Ospina-Giraldo M.D."/>
            <person name="Morris P.F."/>
            <person name="Phuntumart V."/>
            <person name="Putnam N.H."/>
            <person name="Rash S."/>
            <person name="Rose J.K."/>
            <person name="Sakihama Y."/>
            <person name="Salamov A.A."/>
            <person name="Savidor A."/>
            <person name="Scheuring C.F."/>
            <person name="Smith B.M."/>
            <person name="Sobral B.W."/>
            <person name="Terry A."/>
            <person name="Torto-Alalibo T.A."/>
            <person name="Win J."/>
            <person name="Xu Z."/>
            <person name="Zhang H."/>
            <person name="Grigoriev I.V."/>
            <person name="Rokhsar D.S."/>
            <person name="Boore J.L."/>
        </authorList>
    </citation>
    <scope>NUCLEOTIDE SEQUENCE [LARGE SCALE GENOMIC DNA]</scope>
    <source>
        <strain evidence="3 4">P6497</strain>
    </source>
</reference>
<accession>G4ZHI6</accession>
<protein>
    <recommendedName>
        <fullName evidence="5">BZIP domain-containing protein</fullName>
    </recommendedName>
</protein>
<dbReference type="EMBL" id="JH159154">
    <property type="protein sequence ID" value="EGZ18066.1"/>
    <property type="molecule type" value="Genomic_DNA"/>
</dbReference>
<evidence type="ECO:0000256" key="1">
    <source>
        <dbReference type="SAM" id="Coils"/>
    </source>
</evidence>
<dbReference type="Proteomes" id="UP000002640">
    <property type="component" value="Unassembled WGS sequence"/>
</dbReference>
<dbReference type="CDD" id="cd14686">
    <property type="entry name" value="bZIP"/>
    <property type="match status" value="1"/>
</dbReference>
<keyword evidence="4" id="KW-1185">Reference proteome</keyword>
<sequence length="315" mass="35508">MAESSLVPPNSSSLSDSIVGGVLQRVVPLHGQRAPINDRSFQNHKRLRVRDDTEQAQETRPVTPARKMKVSASRRERCRVNQAKYRQRQWEHADELEASISELKEAIKDLEDQRGVILARIPTNPSLWVVATEYFRLFSRGYMMPLLVSDLSSFEAEVHHPKEIHAQLTFLKETMALDVTDGDACGVEAILEMWRLFSLHHSDLVSDESVLATTSTRITITDHTVRALYPHLLETEARGRFSLAGMLLNKRLVIQGTVRFDWDETSGRVVRLESKMDMVTPLLKLLGALDKVAAVFDNARITPEGSVISSKQEGL</sequence>
<gene>
    <name evidence="3" type="ORF">PHYSODRAFT_300895</name>
</gene>
<proteinExistence type="predicted"/>
<evidence type="ECO:0000313" key="3">
    <source>
        <dbReference type="EMBL" id="EGZ18066.1"/>
    </source>
</evidence>
<name>G4ZHI6_PHYSP</name>
<dbReference type="RefSeq" id="XP_009527124.1">
    <property type="nucleotide sequence ID" value="XM_009528829.1"/>
</dbReference>
<dbReference type="OMA" id="FEMACPR"/>
<dbReference type="InParanoid" id="G4ZHI6"/>
<dbReference type="AlphaFoldDB" id="G4ZHI6"/>
<feature type="coiled-coil region" evidence="1">
    <location>
        <begin position="93"/>
        <end position="120"/>
    </location>
</feature>
<evidence type="ECO:0000313" key="4">
    <source>
        <dbReference type="Proteomes" id="UP000002640"/>
    </source>
</evidence>
<organism evidence="3 4">
    <name type="scientific">Phytophthora sojae (strain P6497)</name>
    <name type="common">Soybean stem and root rot agent</name>
    <name type="synonym">Phytophthora megasperma f. sp. glycines</name>
    <dbReference type="NCBI Taxonomy" id="1094619"/>
    <lineage>
        <taxon>Eukaryota</taxon>
        <taxon>Sar</taxon>
        <taxon>Stramenopiles</taxon>
        <taxon>Oomycota</taxon>
        <taxon>Peronosporomycetes</taxon>
        <taxon>Peronosporales</taxon>
        <taxon>Peronosporaceae</taxon>
        <taxon>Phytophthora</taxon>
    </lineage>
</organism>
<dbReference type="KEGG" id="psoj:PHYSODRAFT_300895"/>
<feature type="region of interest" description="Disordered" evidence="2">
    <location>
        <begin position="48"/>
        <end position="74"/>
    </location>
</feature>
<keyword evidence="1" id="KW-0175">Coiled coil</keyword>